<keyword evidence="5 11" id="KW-0812">Transmembrane</keyword>
<evidence type="ECO:0000256" key="1">
    <source>
        <dbReference type="ARBA" id="ARBA00004571"/>
    </source>
</evidence>
<evidence type="ECO:0000256" key="12">
    <source>
        <dbReference type="RuleBase" id="RU003357"/>
    </source>
</evidence>
<keyword evidence="2 11" id="KW-0813">Transport</keyword>
<protein>
    <submittedName>
        <fullName evidence="16">Outer membrane receptor proteins, mostly Fe transport</fullName>
    </submittedName>
</protein>
<evidence type="ECO:0000256" key="7">
    <source>
        <dbReference type="ARBA" id="ARBA00023065"/>
    </source>
</evidence>
<keyword evidence="4" id="KW-0410">Iron transport</keyword>
<dbReference type="PANTHER" id="PTHR32552">
    <property type="entry name" value="FERRICHROME IRON RECEPTOR-RELATED"/>
    <property type="match status" value="1"/>
</dbReference>
<evidence type="ECO:0000313" key="17">
    <source>
        <dbReference type="Proteomes" id="UP000199759"/>
    </source>
</evidence>
<feature type="domain" description="TonB-dependent receptor plug" evidence="15">
    <location>
        <begin position="40"/>
        <end position="145"/>
    </location>
</feature>
<dbReference type="PANTHER" id="PTHR32552:SF81">
    <property type="entry name" value="TONB-DEPENDENT OUTER MEMBRANE RECEPTOR"/>
    <property type="match status" value="1"/>
</dbReference>
<dbReference type="InterPro" id="IPR036942">
    <property type="entry name" value="Beta-barrel_TonB_sf"/>
</dbReference>
<name>A0A1G9W2D6_9PROT</name>
<feature type="chain" id="PRO_5011655709" evidence="13">
    <location>
        <begin position="21"/>
        <end position="667"/>
    </location>
</feature>
<evidence type="ECO:0000256" key="9">
    <source>
        <dbReference type="ARBA" id="ARBA00023136"/>
    </source>
</evidence>
<dbReference type="EMBL" id="FNHG01000022">
    <property type="protein sequence ID" value="SDM78684.1"/>
    <property type="molecule type" value="Genomic_DNA"/>
</dbReference>
<evidence type="ECO:0000256" key="3">
    <source>
        <dbReference type="ARBA" id="ARBA00022452"/>
    </source>
</evidence>
<evidence type="ECO:0000256" key="6">
    <source>
        <dbReference type="ARBA" id="ARBA00023004"/>
    </source>
</evidence>
<dbReference type="Gene3D" id="2.170.130.10">
    <property type="entry name" value="TonB-dependent receptor, plug domain"/>
    <property type="match status" value="1"/>
</dbReference>
<keyword evidence="7" id="KW-0406">Ion transport</keyword>
<evidence type="ECO:0000256" key="5">
    <source>
        <dbReference type="ARBA" id="ARBA00022692"/>
    </source>
</evidence>
<keyword evidence="16" id="KW-0675">Receptor</keyword>
<dbReference type="InterPro" id="IPR037066">
    <property type="entry name" value="Plug_dom_sf"/>
</dbReference>
<dbReference type="Pfam" id="PF00593">
    <property type="entry name" value="TonB_dep_Rec_b-barrel"/>
    <property type="match status" value="1"/>
</dbReference>
<dbReference type="InterPro" id="IPR000531">
    <property type="entry name" value="Beta-barrel_TonB"/>
</dbReference>
<sequence>MWAGLLLAIAACLTSAPAGAQDIITVTADRRGEPRDAAIIPVAVIDAVEIELVGAQHVSELLNRSAGANINRGNGAEHLTAIRSPVLTGGAGAGSFLYLEDGVPLRAAGFANVNGLFEALTGLAAGVELVRGPGSALHGSNALHGLVNILTPDPATTTTRAGFELGSFGRVRTSGVLARPGADVSAVLAVEAQHEDGWREAAGLDRVGVLARADGTAGDVRWQWSAGIVTLNQETAGYVTGGAAYEARTLSRANANPEAFRDAVAVRMALRLDGEWGSRWSWSLTPYARGNEMDLLMHFLPSQALEESGHTSVGLLASTARDFAGGRITIGSDYEHTSGYLRETQSRPSIFSFVQGDHYDYDVDAHVLAVYAQGRWQVNESLAMQAGLRAEQTRFAYVNHLAADTIGRFLRLGDRIDSFETLTPHAGAIWRLDADRSLFGRIARGARAPQTTELYRLQAGQEIDGTEPETLDSIEAGYRQNLGGDGRLELTAFSMAKRHVFFRDADGFNVTDGRTRHHGIEAELDYPLAPAWRISLAGTWARHSYDFDRPVGTVSEVIRVGADIDTAPRWLWDARLVWQPHAAWSGELQWSHTGAYYTDAANAHRYDGHDLLALRLRYAPTGRIEVFTGVRNLLDERYAERADFAFGNERYFPGEPRAITIGIRVTG</sequence>
<evidence type="ECO:0000313" key="16">
    <source>
        <dbReference type="EMBL" id="SDM78684.1"/>
    </source>
</evidence>
<keyword evidence="10 11" id="KW-0998">Cell outer membrane</keyword>
<evidence type="ECO:0000256" key="4">
    <source>
        <dbReference type="ARBA" id="ARBA00022496"/>
    </source>
</evidence>
<accession>A0A1G9W2D6</accession>
<evidence type="ECO:0000259" key="15">
    <source>
        <dbReference type="Pfam" id="PF07715"/>
    </source>
</evidence>
<keyword evidence="3 11" id="KW-1134">Transmembrane beta strand</keyword>
<feature type="domain" description="TonB-dependent receptor-like beta-barrel" evidence="14">
    <location>
        <begin position="248"/>
        <end position="633"/>
    </location>
</feature>
<keyword evidence="9 11" id="KW-0472">Membrane</keyword>
<evidence type="ECO:0000256" key="11">
    <source>
        <dbReference type="PROSITE-ProRule" id="PRU01360"/>
    </source>
</evidence>
<dbReference type="InterPro" id="IPR039426">
    <property type="entry name" value="TonB-dep_rcpt-like"/>
</dbReference>
<organism evidence="16 17">
    <name type="scientific">Maricaulis salignorans</name>
    <dbReference type="NCBI Taxonomy" id="144026"/>
    <lineage>
        <taxon>Bacteria</taxon>
        <taxon>Pseudomonadati</taxon>
        <taxon>Pseudomonadota</taxon>
        <taxon>Alphaproteobacteria</taxon>
        <taxon>Maricaulales</taxon>
        <taxon>Maricaulaceae</taxon>
        <taxon>Maricaulis</taxon>
    </lineage>
</organism>
<comment type="similarity">
    <text evidence="11 12">Belongs to the TonB-dependent receptor family.</text>
</comment>
<proteinExistence type="inferred from homology"/>
<dbReference type="AlphaFoldDB" id="A0A1G9W2D6"/>
<gene>
    <name evidence="16" type="ORF">SAMN04488568_12213</name>
</gene>
<keyword evidence="17" id="KW-1185">Reference proteome</keyword>
<dbReference type="PROSITE" id="PS52016">
    <property type="entry name" value="TONB_DEPENDENT_REC_3"/>
    <property type="match status" value="1"/>
</dbReference>
<evidence type="ECO:0000256" key="13">
    <source>
        <dbReference type="SAM" id="SignalP"/>
    </source>
</evidence>
<evidence type="ECO:0000256" key="2">
    <source>
        <dbReference type="ARBA" id="ARBA00022448"/>
    </source>
</evidence>
<keyword evidence="8 12" id="KW-0798">TonB box</keyword>
<evidence type="ECO:0000256" key="10">
    <source>
        <dbReference type="ARBA" id="ARBA00023237"/>
    </source>
</evidence>
<reference evidence="16 17" key="1">
    <citation type="submission" date="2016-10" db="EMBL/GenBank/DDBJ databases">
        <authorList>
            <person name="de Groot N.N."/>
        </authorList>
    </citation>
    <scope>NUCLEOTIDE SEQUENCE [LARGE SCALE GENOMIC DNA]</scope>
    <source>
        <strain evidence="16 17">DSM 16077</strain>
    </source>
</reference>
<comment type="subcellular location">
    <subcellularLocation>
        <location evidence="1 11">Cell outer membrane</location>
        <topology evidence="1 11">Multi-pass membrane protein</topology>
    </subcellularLocation>
</comment>
<dbReference type="InterPro" id="IPR012910">
    <property type="entry name" value="Plug_dom"/>
</dbReference>
<evidence type="ECO:0000259" key="14">
    <source>
        <dbReference type="Pfam" id="PF00593"/>
    </source>
</evidence>
<dbReference type="RefSeq" id="WP_176780368.1">
    <property type="nucleotide sequence ID" value="NZ_FNHG01000022.1"/>
</dbReference>
<evidence type="ECO:0000256" key="8">
    <source>
        <dbReference type="ARBA" id="ARBA00023077"/>
    </source>
</evidence>
<keyword evidence="6" id="KW-0408">Iron</keyword>
<dbReference type="GO" id="GO:0006826">
    <property type="term" value="P:iron ion transport"/>
    <property type="evidence" value="ECO:0007669"/>
    <property type="project" value="UniProtKB-KW"/>
</dbReference>
<dbReference type="GO" id="GO:0009279">
    <property type="term" value="C:cell outer membrane"/>
    <property type="evidence" value="ECO:0007669"/>
    <property type="project" value="UniProtKB-SubCell"/>
</dbReference>
<dbReference type="Pfam" id="PF07715">
    <property type="entry name" value="Plug"/>
    <property type="match status" value="1"/>
</dbReference>
<dbReference type="SUPFAM" id="SSF56935">
    <property type="entry name" value="Porins"/>
    <property type="match status" value="1"/>
</dbReference>
<keyword evidence="13" id="KW-0732">Signal</keyword>
<feature type="signal peptide" evidence="13">
    <location>
        <begin position="1"/>
        <end position="20"/>
    </location>
</feature>
<dbReference type="STRING" id="144026.SAMN04488568_12213"/>
<dbReference type="Gene3D" id="2.40.170.20">
    <property type="entry name" value="TonB-dependent receptor, beta-barrel domain"/>
    <property type="match status" value="1"/>
</dbReference>
<dbReference type="Proteomes" id="UP000199759">
    <property type="component" value="Unassembled WGS sequence"/>
</dbReference>